<dbReference type="GO" id="GO:0006284">
    <property type="term" value="P:base-excision repair"/>
    <property type="evidence" value="ECO:0007669"/>
    <property type="project" value="TreeGrafter"/>
</dbReference>
<evidence type="ECO:0000256" key="2">
    <source>
        <dbReference type="ARBA" id="ARBA00005340"/>
    </source>
</evidence>
<dbReference type="SMART" id="SM00518">
    <property type="entry name" value="AP2Ec"/>
    <property type="match status" value="1"/>
</dbReference>
<dbReference type="InterPro" id="IPR013022">
    <property type="entry name" value="Xyl_isomerase-like_TIM-brl"/>
</dbReference>
<dbReference type="CDD" id="cd00019">
    <property type="entry name" value="AP2Ec"/>
    <property type="match status" value="1"/>
</dbReference>
<keyword evidence="3" id="KW-0540">Nuclease</keyword>
<comment type="cofactor">
    <cofactor evidence="1">
        <name>Zn(2+)</name>
        <dbReference type="ChEBI" id="CHEBI:29105"/>
    </cofactor>
</comment>
<dbReference type="GO" id="GO:0008081">
    <property type="term" value="F:phosphoric diester hydrolase activity"/>
    <property type="evidence" value="ECO:0007669"/>
    <property type="project" value="TreeGrafter"/>
</dbReference>
<dbReference type="GO" id="GO:0008270">
    <property type="term" value="F:zinc ion binding"/>
    <property type="evidence" value="ECO:0007669"/>
    <property type="project" value="InterPro"/>
</dbReference>
<reference evidence="10" key="1">
    <citation type="submission" date="2020-08" db="EMBL/GenBank/DDBJ databases">
        <authorList>
            <person name="Uke A."/>
            <person name="Chhe C."/>
            <person name="Baramee S."/>
            <person name="Kosugi A."/>
        </authorList>
    </citation>
    <scope>NUCLEOTIDE SEQUENCE</scope>
    <source>
        <strain evidence="10">DA-C8</strain>
    </source>
</reference>
<evidence type="ECO:0000313" key="11">
    <source>
        <dbReference type="Proteomes" id="UP000654993"/>
    </source>
</evidence>
<feature type="domain" description="Xylose isomerase-like TIM barrel" evidence="9">
    <location>
        <begin position="22"/>
        <end position="266"/>
    </location>
</feature>
<dbReference type="Proteomes" id="UP000654993">
    <property type="component" value="Unassembled WGS sequence"/>
</dbReference>
<dbReference type="PROSITE" id="PS00731">
    <property type="entry name" value="AP_NUCLEASE_F2_3"/>
    <property type="match status" value="1"/>
</dbReference>
<evidence type="ECO:0000256" key="7">
    <source>
        <dbReference type="ARBA" id="ARBA00022833"/>
    </source>
</evidence>
<evidence type="ECO:0000259" key="9">
    <source>
        <dbReference type="Pfam" id="PF01261"/>
    </source>
</evidence>
<dbReference type="SUPFAM" id="SSF51658">
    <property type="entry name" value="Xylose isomerase-like"/>
    <property type="match status" value="1"/>
</dbReference>
<dbReference type="NCBIfam" id="TIGR00587">
    <property type="entry name" value="nfo"/>
    <property type="match status" value="1"/>
</dbReference>
<evidence type="ECO:0000256" key="4">
    <source>
        <dbReference type="ARBA" id="ARBA00022723"/>
    </source>
</evidence>
<proteinExistence type="inferred from homology"/>
<dbReference type="PROSITE" id="PS51432">
    <property type="entry name" value="AP_NUCLEASE_F2_4"/>
    <property type="match status" value="1"/>
</dbReference>
<evidence type="ECO:0000256" key="3">
    <source>
        <dbReference type="ARBA" id="ARBA00022722"/>
    </source>
</evidence>
<dbReference type="RefSeq" id="WP_242457488.1">
    <property type="nucleotide sequence ID" value="NZ_BMAQ01000014.1"/>
</dbReference>
<dbReference type="GO" id="GO:0003906">
    <property type="term" value="F:DNA-(apurinic or apyrimidinic site) endonuclease activity"/>
    <property type="evidence" value="ECO:0007669"/>
    <property type="project" value="TreeGrafter"/>
</dbReference>
<dbReference type="InterPro" id="IPR036237">
    <property type="entry name" value="Xyl_isomerase-like_sf"/>
</dbReference>
<dbReference type="PANTHER" id="PTHR21445:SF0">
    <property type="entry name" value="APURINIC-APYRIMIDINIC ENDONUCLEASE"/>
    <property type="match status" value="1"/>
</dbReference>
<keyword evidence="5" id="KW-0227">DNA damage</keyword>
<comment type="caution">
    <text evidence="10">The sequence shown here is derived from an EMBL/GenBank/DDBJ whole genome shotgun (WGS) entry which is preliminary data.</text>
</comment>
<keyword evidence="6" id="KW-0378">Hydrolase</keyword>
<keyword evidence="4" id="KW-0479">Metal-binding</keyword>
<dbReference type="PROSITE" id="PS00730">
    <property type="entry name" value="AP_NUCLEASE_F2_2"/>
    <property type="match status" value="1"/>
</dbReference>
<sequence length="279" mass="31359">MSAVYIGIHLSIRHGYLAAAKTAVRLGLKAYQFFAKNPRSLTVKAYSAKDAEACRQFIREYDIRSIIHSPYPTNLAAEDEEVRQLTIRSILNDLEICDACGAYGLVVHFGKYKGVDPLRGYQLIIRNLNEVLASWSGEALILLENQAGDSRRMGTTLEELTQIRKLCAAPERIGFCFDTCHAFASGIWNGANSAELLSRGEELGYWEHVHAIHLNDSVYASGMLKDRHAPLGKGRIGWEGFASLLSDRKFQQIPHILETPAQNMDDHTKQIYQYLSMIR</sequence>
<dbReference type="GO" id="GO:0003677">
    <property type="term" value="F:DNA binding"/>
    <property type="evidence" value="ECO:0007669"/>
    <property type="project" value="InterPro"/>
</dbReference>
<keyword evidence="7" id="KW-0862">Zinc</keyword>
<keyword evidence="11" id="KW-1185">Reference proteome</keyword>
<organism evidence="10 11">
    <name type="scientific">Insulibacter thermoxylanivorax</name>
    <dbReference type="NCBI Taxonomy" id="2749268"/>
    <lineage>
        <taxon>Bacteria</taxon>
        <taxon>Bacillati</taxon>
        <taxon>Bacillota</taxon>
        <taxon>Bacilli</taxon>
        <taxon>Bacillales</taxon>
        <taxon>Paenibacillaceae</taxon>
        <taxon>Insulibacter</taxon>
    </lineage>
</organism>
<evidence type="ECO:0000256" key="8">
    <source>
        <dbReference type="ARBA" id="ARBA00023204"/>
    </source>
</evidence>
<dbReference type="InterPro" id="IPR001719">
    <property type="entry name" value="AP_endonuc_2"/>
</dbReference>
<evidence type="ECO:0000256" key="5">
    <source>
        <dbReference type="ARBA" id="ARBA00022763"/>
    </source>
</evidence>
<dbReference type="Pfam" id="PF01261">
    <property type="entry name" value="AP_endonuc_2"/>
    <property type="match status" value="1"/>
</dbReference>
<dbReference type="AlphaFoldDB" id="A0A916VFU8"/>
<dbReference type="PANTHER" id="PTHR21445">
    <property type="entry name" value="ENDONUCLEASE IV ENDODEOXYRIBONUCLEASE IV"/>
    <property type="match status" value="1"/>
</dbReference>
<dbReference type="EMBL" id="BMAQ01000014">
    <property type="protein sequence ID" value="GFR38273.1"/>
    <property type="molecule type" value="Genomic_DNA"/>
</dbReference>
<keyword evidence="10" id="KW-0255">Endonuclease</keyword>
<gene>
    <name evidence="10" type="primary">nfo</name>
    <name evidence="10" type="ORF">PRECH8_15690</name>
</gene>
<comment type="similarity">
    <text evidence="2">Belongs to the AP endonuclease 2 family.</text>
</comment>
<evidence type="ECO:0000313" key="10">
    <source>
        <dbReference type="EMBL" id="GFR38273.1"/>
    </source>
</evidence>
<accession>A0A916VFU8</accession>
<protein>
    <submittedName>
        <fullName evidence="10">Endonuclease 4</fullName>
    </submittedName>
</protein>
<reference evidence="10" key="2">
    <citation type="journal article" date="2021" name="Data Brief">
        <title>Draft genome sequence data of the facultative, thermophilic, xylanolytic bacterium Paenibacillus sp. strain DA-C8.</title>
        <authorList>
            <person name="Chhe C."/>
            <person name="Uke A."/>
            <person name="Baramee S."/>
            <person name="Ungkulpasvich U."/>
            <person name="Tachaapaikoon C."/>
            <person name="Pason P."/>
            <person name="Waeonukul R."/>
            <person name="Ratanakhanokchai K."/>
            <person name="Kosugi A."/>
        </authorList>
    </citation>
    <scope>NUCLEOTIDE SEQUENCE</scope>
    <source>
        <strain evidence="10">DA-C8</strain>
    </source>
</reference>
<name>A0A916VFU8_9BACL</name>
<dbReference type="Gene3D" id="3.20.20.150">
    <property type="entry name" value="Divalent-metal-dependent TIM barrel enzymes"/>
    <property type="match status" value="1"/>
</dbReference>
<dbReference type="InterPro" id="IPR018246">
    <property type="entry name" value="AP_endonuc_F2_Zn_BS"/>
</dbReference>
<evidence type="ECO:0000256" key="6">
    <source>
        <dbReference type="ARBA" id="ARBA00022801"/>
    </source>
</evidence>
<evidence type="ECO:0000256" key="1">
    <source>
        <dbReference type="ARBA" id="ARBA00001947"/>
    </source>
</evidence>
<keyword evidence="8" id="KW-0234">DNA repair</keyword>